<evidence type="ECO:0000313" key="4">
    <source>
        <dbReference type="EMBL" id="MBB6049532.1"/>
    </source>
</evidence>
<dbReference type="SMART" id="SM00563">
    <property type="entry name" value="PlsC"/>
    <property type="match status" value="1"/>
</dbReference>
<feature type="domain" description="Phospholipid/glycerol acyltransferase" evidence="3">
    <location>
        <begin position="38"/>
        <end position="150"/>
    </location>
</feature>
<dbReference type="Pfam" id="PF01553">
    <property type="entry name" value="Acyltransferase"/>
    <property type="match status" value="1"/>
</dbReference>
<keyword evidence="2 4" id="KW-0012">Acyltransferase</keyword>
<proteinExistence type="predicted"/>
<dbReference type="AlphaFoldDB" id="A0A7W9W6G0"/>
<accession>A0A7W9W6G0</accession>
<dbReference type="PANTHER" id="PTHR10434:SF11">
    <property type="entry name" value="1-ACYL-SN-GLYCEROL-3-PHOSPHATE ACYLTRANSFERASE"/>
    <property type="match status" value="1"/>
</dbReference>
<evidence type="ECO:0000259" key="3">
    <source>
        <dbReference type="SMART" id="SM00563"/>
    </source>
</evidence>
<protein>
    <submittedName>
        <fullName evidence="4">1-acyl-sn-glycerol-3-phosphate acyltransferase</fullName>
        <ecNumber evidence="4">2.3.1.51</ecNumber>
    </submittedName>
</protein>
<dbReference type="PANTHER" id="PTHR10434">
    <property type="entry name" value="1-ACYL-SN-GLYCEROL-3-PHOSPHATE ACYLTRANSFERASE"/>
    <property type="match status" value="1"/>
</dbReference>
<evidence type="ECO:0000256" key="2">
    <source>
        <dbReference type="ARBA" id="ARBA00023315"/>
    </source>
</evidence>
<dbReference type="GO" id="GO:0003841">
    <property type="term" value="F:1-acylglycerol-3-phosphate O-acyltransferase activity"/>
    <property type="evidence" value="ECO:0007669"/>
    <property type="project" value="UniProtKB-EC"/>
</dbReference>
<sequence>MGYRLLLALCQSIVRLILATHGGLRVEGAARVPRTGGVLLCPNHICDLDPPTVGVATTRPAWFMAKSELFSMRFFSWLLPRLHAFPVKRDSADRAALTRAEELLKAGEAVVIFPEGGGNEAGTLQPLHPGALLVALRAKVPVVPVALINTNKVLPYGHIKLRKSPVPVTVIFGEPLDLSDLYGKKGGIEEATRRLTERLAAMLGQPVPEGKPQKHD</sequence>
<name>A0A7W9W6G0_ARMRO</name>
<comment type="caution">
    <text evidence="4">The sequence shown here is derived from an EMBL/GenBank/DDBJ whole genome shotgun (WGS) entry which is preliminary data.</text>
</comment>
<dbReference type="RefSeq" id="WP_184193131.1">
    <property type="nucleotide sequence ID" value="NZ_JACHGW010000001.1"/>
</dbReference>
<evidence type="ECO:0000256" key="1">
    <source>
        <dbReference type="ARBA" id="ARBA00022679"/>
    </source>
</evidence>
<keyword evidence="1 4" id="KW-0808">Transferase</keyword>
<dbReference type="CDD" id="cd07989">
    <property type="entry name" value="LPLAT_AGPAT-like"/>
    <property type="match status" value="1"/>
</dbReference>
<keyword evidence="5" id="KW-1185">Reference proteome</keyword>
<dbReference type="EMBL" id="JACHGW010000001">
    <property type="protein sequence ID" value="MBB6049532.1"/>
    <property type="molecule type" value="Genomic_DNA"/>
</dbReference>
<evidence type="ECO:0000313" key="5">
    <source>
        <dbReference type="Proteomes" id="UP000520814"/>
    </source>
</evidence>
<dbReference type="SUPFAM" id="SSF69593">
    <property type="entry name" value="Glycerol-3-phosphate (1)-acyltransferase"/>
    <property type="match status" value="1"/>
</dbReference>
<dbReference type="GO" id="GO:0006654">
    <property type="term" value="P:phosphatidic acid biosynthetic process"/>
    <property type="evidence" value="ECO:0007669"/>
    <property type="project" value="TreeGrafter"/>
</dbReference>
<dbReference type="Proteomes" id="UP000520814">
    <property type="component" value="Unassembled WGS sequence"/>
</dbReference>
<dbReference type="InterPro" id="IPR002123">
    <property type="entry name" value="Plipid/glycerol_acylTrfase"/>
</dbReference>
<dbReference type="EC" id="2.3.1.51" evidence="4"/>
<gene>
    <name evidence="4" type="ORF">HNQ39_001294</name>
</gene>
<reference evidence="4 5" key="1">
    <citation type="submission" date="2020-08" db="EMBL/GenBank/DDBJ databases">
        <title>Genomic Encyclopedia of Type Strains, Phase IV (KMG-IV): sequencing the most valuable type-strain genomes for metagenomic binning, comparative biology and taxonomic classification.</title>
        <authorList>
            <person name="Goeker M."/>
        </authorList>
    </citation>
    <scope>NUCLEOTIDE SEQUENCE [LARGE SCALE GENOMIC DNA]</scope>
    <source>
        <strain evidence="4 5">DSM 23562</strain>
    </source>
</reference>
<organism evidence="4 5">
    <name type="scientific">Armatimonas rosea</name>
    <dbReference type="NCBI Taxonomy" id="685828"/>
    <lineage>
        <taxon>Bacteria</taxon>
        <taxon>Bacillati</taxon>
        <taxon>Armatimonadota</taxon>
        <taxon>Armatimonadia</taxon>
        <taxon>Armatimonadales</taxon>
        <taxon>Armatimonadaceae</taxon>
        <taxon>Armatimonas</taxon>
    </lineage>
</organism>